<evidence type="ECO:0000256" key="2">
    <source>
        <dbReference type="SAM" id="MobiDB-lite"/>
    </source>
</evidence>
<evidence type="ECO:0000313" key="3">
    <source>
        <dbReference type="EMBL" id="MCO1653760.1"/>
    </source>
</evidence>
<proteinExistence type="inferred from homology"/>
<gene>
    <name evidence="3" type="ORF">KDL28_01695</name>
</gene>
<dbReference type="SUPFAM" id="SSF52096">
    <property type="entry name" value="ClpP/crotonase"/>
    <property type="match status" value="1"/>
</dbReference>
<name>A0ABT0ZSS0_9PSEU</name>
<protein>
    <submittedName>
        <fullName evidence="3">Enoyl-CoA hydratase/isomerase family protein</fullName>
    </submittedName>
</protein>
<dbReference type="EMBL" id="JAGSOV010000006">
    <property type="protein sequence ID" value="MCO1653760.1"/>
    <property type="molecule type" value="Genomic_DNA"/>
</dbReference>
<feature type="compositionally biased region" description="Basic and acidic residues" evidence="2">
    <location>
        <begin position="70"/>
        <end position="79"/>
    </location>
</feature>
<dbReference type="Proteomes" id="UP001165283">
    <property type="component" value="Unassembled WGS sequence"/>
</dbReference>
<dbReference type="InterPro" id="IPR001753">
    <property type="entry name" value="Enoyl-CoA_hydra/iso"/>
</dbReference>
<comment type="caution">
    <text evidence="3">The sequence shown here is derived from an EMBL/GenBank/DDBJ whole genome shotgun (WGS) entry which is preliminary data.</text>
</comment>
<organism evidence="3 4">
    <name type="scientific">Pseudonocardia humida</name>
    <dbReference type="NCBI Taxonomy" id="2800819"/>
    <lineage>
        <taxon>Bacteria</taxon>
        <taxon>Bacillati</taxon>
        <taxon>Actinomycetota</taxon>
        <taxon>Actinomycetes</taxon>
        <taxon>Pseudonocardiales</taxon>
        <taxon>Pseudonocardiaceae</taxon>
        <taxon>Pseudonocardia</taxon>
    </lineage>
</organism>
<accession>A0ABT0ZSS0</accession>
<dbReference type="InterPro" id="IPR014748">
    <property type="entry name" value="Enoyl-CoA_hydra_C"/>
</dbReference>
<dbReference type="PANTHER" id="PTHR43459:SF1">
    <property type="entry name" value="EG:BACN32G11.4 PROTEIN"/>
    <property type="match status" value="1"/>
</dbReference>
<dbReference type="Gene3D" id="3.90.226.10">
    <property type="entry name" value="2-enoyl-CoA Hydratase, Chain A, domain 1"/>
    <property type="match status" value="1"/>
</dbReference>
<reference evidence="3" key="1">
    <citation type="submission" date="2021-04" db="EMBL/GenBank/DDBJ databases">
        <title>Pseudonocardia sp. nov., isolated from sandy soil of mangrove forest.</title>
        <authorList>
            <person name="Zan Z."/>
            <person name="Huang R."/>
            <person name="Liu W."/>
        </authorList>
    </citation>
    <scope>NUCLEOTIDE SEQUENCE</scope>
    <source>
        <strain evidence="3">S2-4</strain>
    </source>
</reference>
<dbReference type="CDD" id="cd06558">
    <property type="entry name" value="crotonase-like"/>
    <property type="match status" value="1"/>
</dbReference>
<dbReference type="InterPro" id="IPR029045">
    <property type="entry name" value="ClpP/crotonase-like_dom_sf"/>
</dbReference>
<evidence type="ECO:0000256" key="1">
    <source>
        <dbReference type="ARBA" id="ARBA00005254"/>
    </source>
</evidence>
<dbReference type="RefSeq" id="WP_252435348.1">
    <property type="nucleotide sequence ID" value="NZ_JAGSOV010000006.1"/>
</dbReference>
<feature type="region of interest" description="Disordered" evidence="2">
    <location>
        <begin position="70"/>
        <end position="93"/>
    </location>
</feature>
<comment type="similarity">
    <text evidence="1">Belongs to the enoyl-CoA hydratase/isomerase family.</text>
</comment>
<sequence>MREIRYDQADGVATVTIDRPDKRGAMTYAMLGEFGEAVARAGADPDVRVLVVTGVPGSFCSGIDLADLAGRRPDDRGRPGGDGGPTDERGGRIPLLVGCPKPVLAAVDGMAVGMGAEFATQADLRIVSDRARFRWNFVHRGLVSDTGAGTWLLPRQIGLAPALRLLYTGEDLGAAEALSLGFATAVVTPEELPSAAAGLAARIAASSPFAVARTKQLALDGLARDLPAHVRATGVALAECFASADHAEGVAAFLERRPADFPGR</sequence>
<dbReference type="Pfam" id="PF00378">
    <property type="entry name" value="ECH_1"/>
    <property type="match status" value="1"/>
</dbReference>
<evidence type="ECO:0000313" key="4">
    <source>
        <dbReference type="Proteomes" id="UP001165283"/>
    </source>
</evidence>
<keyword evidence="4" id="KW-1185">Reference proteome</keyword>
<dbReference type="PANTHER" id="PTHR43459">
    <property type="entry name" value="ENOYL-COA HYDRATASE"/>
    <property type="match status" value="1"/>
</dbReference>
<dbReference type="Gene3D" id="1.10.12.10">
    <property type="entry name" value="Lyase 2-enoyl-coa Hydratase, Chain A, domain 2"/>
    <property type="match status" value="1"/>
</dbReference>